<keyword evidence="3" id="KW-1185">Reference proteome</keyword>
<evidence type="ECO:0000256" key="1">
    <source>
        <dbReference type="SAM" id="Phobius"/>
    </source>
</evidence>
<dbReference type="AlphaFoldDB" id="L1NJL6"/>
<organism evidence="2 3">
    <name type="scientific">Hoylesella saccharolytica F0055</name>
    <dbReference type="NCBI Taxonomy" id="1127699"/>
    <lineage>
        <taxon>Bacteria</taxon>
        <taxon>Pseudomonadati</taxon>
        <taxon>Bacteroidota</taxon>
        <taxon>Bacteroidia</taxon>
        <taxon>Bacteroidales</taxon>
        <taxon>Prevotellaceae</taxon>
        <taxon>Hoylesella</taxon>
    </lineage>
</organism>
<sequence>MFVCRTEIHVSCKYFYKDMNYILICVAIVAGIVIIKKITGCLLRAVISAVLLLVLGYLYYASCR</sequence>
<name>L1NJL6_9BACT</name>
<dbReference type="PATRIC" id="fig|1127699.3.peg.313"/>
<evidence type="ECO:0000313" key="2">
    <source>
        <dbReference type="EMBL" id="EKY03531.1"/>
    </source>
</evidence>
<feature type="transmembrane region" description="Helical" evidence="1">
    <location>
        <begin position="19"/>
        <end position="35"/>
    </location>
</feature>
<accession>L1NJL6</accession>
<gene>
    <name evidence="2" type="ORF">HMPREF9151_00346</name>
</gene>
<proteinExistence type="predicted"/>
<reference evidence="2 3" key="1">
    <citation type="submission" date="2012-05" db="EMBL/GenBank/DDBJ databases">
        <authorList>
            <person name="Weinstock G."/>
            <person name="Sodergren E."/>
            <person name="Lobos E.A."/>
            <person name="Fulton L."/>
            <person name="Fulton R."/>
            <person name="Courtney L."/>
            <person name="Fronick C."/>
            <person name="O'Laughlin M."/>
            <person name="Godfrey J."/>
            <person name="Wilson R.M."/>
            <person name="Miner T."/>
            <person name="Farmer C."/>
            <person name="Delehaunty K."/>
            <person name="Cordes M."/>
            <person name="Minx P."/>
            <person name="Tomlinson C."/>
            <person name="Chen J."/>
            <person name="Wollam A."/>
            <person name="Pepin K.H."/>
            <person name="Bhonagiri V."/>
            <person name="Zhang X."/>
            <person name="Suruliraj S."/>
            <person name="Warren W."/>
            <person name="Mitreva M."/>
            <person name="Mardis E.R."/>
            <person name="Wilson R.K."/>
        </authorList>
    </citation>
    <scope>NUCLEOTIDE SEQUENCE [LARGE SCALE GENOMIC DNA]</scope>
    <source>
        <strain evidence="2 3">F0055</strain>
    </source>
</reference>
<dbReference type="EMBL" id="AMEP01000035">
    <property type="protein sequence ID" value="EKY03531.1"/>
    <property type="molecule type" value="Genomic_DNA"/>
</dbReference>
<keyword evidence="1" id="KW-0812">Transmembrane</keyword>
<feature type="transmembrane region" description="Helical" evidence="1">
    <location>
        <begin position="42"/>
        <end position="60"/>
    </location>
</feature>
<evidence type="ECO:0000313" key="3">
    <source>
        <dbReference type="Proteomes" id="UP000010433"/>
    </source>
</evidence>
<dbReference type="Proteomes" id="UP000010433">
    <property type="component" value="Unassembled WGS sequence"/>
</dbReference>
<protein>
    <submittedName>
        <fullName evidence="2">Uncharacterized protein</fullName>
    </submittedName>
</protein>
<keyword evidence="1" id="KW-0472">Membrane</keyword>
<dbReference type="HOGENOM" id="CLU_2864128_0_0_10"/>
<comment type="caution">
    <text evidence="2">The sequence shown here is derived from an EMBL/GenBank/DDBJ whole genome shotgun (WGS) entry which is preliminary data.</text>
</comment>
<keyword evidence="1" id="KW-1133">Transmembrane helix</keyword>